<feature type="compositionally biased region" description="Acidic residues" evidence="5">
    <location>
        <begin position="1"/>
        <end position="27"/>
    </location>
</feature>
<protein>
    <recommendedName>
        <fullName evidence="6">MI domain-containing protein</fullName>
    </recommendedName>
</protein>
<name>A0ABN8SBX3_9CNID</name>
<proteinExistence type="predicted"/>
<evidence type="ECO:0000256" key="3">
    <source>
        <dbReference type="ARBA" id="ARBA00023187"/>
    </source>
</evidence>
<organism evidence="7 8">
    <name type="scientific">Porites evermanni</name>
    <dbReference type="NCBI Taxonomy" id="104178"/>
    <lineage>
        <taxon>Eukaryota</taxon>
        <taxon>Metazoa</taxon>
        <taxon>Cnidaria</taxon>
        <taxon>Anthozoa</taxon>
        <taxon>Hexacorallia</taxon>
        <taxon>Scleractinia</taxon>
        <taxon>Fungiina</taxon>
        <taxon>Poritidae</taxon>
        <taxon>Porites</taxon>
    </lineage>
</organism>
<comment type="caution">
    <text evidence="7">The sequence shown here is derived from an EMBL/GenBank/DDBJ whole genome shotgun (WGS) entry which is preliminary data.</text>
</comment>
<sequence length="311" mass="36085">ILGEGDSGESSDDDDDEDDDEEEDDDENKGRFFKMEIIDHTETNLVALRRTIYLTIQSSLDFEECAHKLLKMQIKDEQLPEFCTMIVDCCAQQRSYEKFFGLLAQRFCQLNKSYMEEYVKAFNDQYDTIHRLETNKLRNVAKFFAHLLFTDAIPWTVLACIKLNEDDTTSSSRVFIKILFQELAEYMGLPKLNERLKDPFLAEYFEGIFPRDNPRNTRFSINFFTSIGLGGVTDELREHLKNAPKMIMAQQRAAASDSDSDSSDDSSSEDSSSSEESSESSEESSDDDQKKRRKKKESHKRKDKRKPKKRR</sequence>
<dbReference type="PROSITE" id="PS51366">
    <property type="entry name" value="MI"/>
    <property type="match status" value="1"/>
</dbReference>
<reference evidence="7 8" key="1">
    <citation type="submission" date="2022-05" db="EMBL/GenBank/DDBJ databases">
        <authorList>
            <consortium name="Genoscope - CEA"/>
            <person name="William W."/>
        </authorList>
    </citation>
    <scope>NUCLEOTIDE SEQUENCE [LARGE SCALE GENOMIC DNA]</scope>
</reference>
<feature type="region of interest" description="Disordered" evidence="5">
    <location>
        <begin position="1"/>
        <end position="31"/>
    </location>
</feature>
<evidence type="ECO:0000313" key="8">
    <source>
        <dbReference type="Proteomes" id="UP001159427"/>
    </source>
</evidence>
<dbReference type="Pfam" id="PF02847">
    <property type="entry name" value="MA3"/>
    <property type="match status" value="1"/>
</dbReference>
<comment type="subcellular location">
    <subcellularLocation>
        <location evidence="1">Nucleus</location>
    </subcellularLocation>
</comment>
<evidence type="ECO:0000256" key="1">
    <source>
        <dbReference type="ARBA" id="ARBA00004123"/>
    </source>
</evidence>
<gene>
    <name evidence="7" type="ORF">PEVE_00017531</name>
</gene>
<keyword evidence="4" id="KW-0539">Nucleus</keyword>
<dbReference type="PANTHER" id="PTHR18034:SF3">
    <property type="entry name" value="PRE-MRNA-SPLICING FACTOR CWC22 HOMOLOG"/>
    <property type="match status" value="1"/>
</dbReference>
<keyword evidence="3" id="KW-0508">mRNA splicing</keyword>
<evidence type="ECO:0000256" key="2">
    <source>
        <dbReference type="ARBA" id="ARBA00022664"/>
    </source>
</evidence>
<keyword evidence="2" id="KW-0507">mRNA processing</keyword>
<dbReference type="Proteomes" id="UP001159427">
    <property type="component" value="Unassembled WGS sequence"/>
</dbReference>
<keyword evidence="8" id="KW-1185">Reference proteome</keyword>
<dbReference type="PANTHER" id="PTHR18034">
    <property type="entry name" value="CELL CYCLE CONTROL PROTEIN CWF22-RELATED"/>
    <property type="match status" value="1"/>
</dbReference>
<dbReference type="InterPro" id="IPR050781">
    <property type="entry name" value="CWC22_splicing_factor"/>
</dbReference>
<evidence type="ECO:0000259" key="6">
    <source>
        <dbReference type="PROSITE" id="PS51366"/>
    </source>
</evidence>
<feature type="region of interest" description="Disordered" evidence="5">
    <location>
        <begin position="248"/>
        <end position="311"/>
    </location>
</feature>
<dbReference type="Gene3D" id="1.25.40.180">
    <property type="match status" value="1"/>
</dbReference>
<feature type="compositionally biased region" description="Acidic residues" evidence="5">
    <location>
        <begin position="258"/>
        <end position="286"/>
    </location>
</feature>
<dbReference type="InterPro" id="IPR003891">
    <property type="entry name" value="Initiation_fac_eIF4g_MI"/>
</dbReference>
<evidence type="ECO:0000313" key="7">
    <source>
        <dbReference type="EMBL" id="CAH3187248.1"/>
    </source>
</evidence>
<dbReference type="EMBL" id="CALNXI010002402">
    <property type="protein sequence ID" value="CAH3187248.1"/>
    <property type="molecule type" value="Genomic_DNA"/>
</dbReference>
<feature type="non-terminal residue" evidence="7">
    <location>
        <position position="1"/>
    </location>
</feature>
<feature type="compositionally biased region" description="Basic residues" evidence="5">
    <location>
        <begin position="291"/>
        <end position="311"/>
    </location>
</feature>
<feature type="domain" description="MI" evidence="6">
    <location>
        <begin position="47"/>
        <end position="163"/>
    </location>
</feature>
<accession>A0ABN8SBX3</accession>
<evidence type="ECO:0000256" key="4">
    <source>
        <dbReference type="ARBA" id="ARBA00023242"/>
    </source>
</evidence>
<evidence type="ECO:0000256" key="5">
    <source>
        <dbReference type="SAM" id="MobiDB-lite"/>
    </source>
</evidence>
<dbReference type="SMART" id="SM00544">
    <property type="entry name" value="MA3"/>
    <property type="match status" value="1"/>
</dbReference>